<reference evidence="2 3" key="1">
    <citation type="submission" date="2016-01" db="EMBL/GenBank/DDBJ databases">
        <title>Streptomyces amritsarensis strain MTCC 11845 genome sequencing and assembly.</title>
        <authorList>
            <person name="Sharma D."/>
            <person name="Nair G.R."/>
            <person name="Kaur G."/>
            <person name="Manhas R.K."/>
            <person name="Mayilraj S."/>
        </authorList>
    </citation>
    <scope>NUCLEOTIDE SEQUENCE [LARGE SCALE GENOMIC DNA]</scope>
    <source>
        <strain evidence="2 3">MTCC 11845</strain>
    </source>
</reference>
<proteinExistence type="predicted"/>
<sequence>MESSGPDRGLPASPGPWPGGTPPLPSAAPAPAAPASDGARMPWRVFQEVRALRAEVGSLRAEREEAKGRLDKLYEVVHGLRADRTTELESAHHETSQAYSALRDRIIGHCRSAAEAAAEQPHHRADAHVRLCAALFRTVLGEHPAAEEDWHRAAAGVLGPQVPLGPVTELHRHTAELRARIAELGGVHRWNFELRLGQAPDPRLHEVWPRSDEHRPLSLCVAPAYQVVGRPPHVRPLVHTVIGRV</sequence>
<dbReference type="EMBL" id="MQUR01000068">
    <property type="protein sequence ID" value="OLZ61179.1"/>
    <property type="molecule type" value="Genomic_DNA"/>
</dbReference>
<gene>
    <name evidence="2" type="ORF">AVW11_25020</name>
</gene>
<dbReference type="Proteomes" id="UP000187151">
    <property type="component" value="Unassembled WGS sequence"/>
</dbReference>
<accession>A0ABX3G040</accession>
<feature type="region of interest" description="Disordered" evidence="1">
    <location>
        <begin position="1"/>
        <end position="37"/>
    </location>
</feature>
<organism evidence="2 3">
    <name type="scientific">Streptomyces amritsarensis</name>
    <dbReference type="NCBI Taxonomy" id="681158"/>
    <lineage>
        <taxon>Bacteria</taxon>
        <taxon>Bacillati</taxon>
        <taxon>Actinomycetota</taxon>
        <taxon>Actinomycetes</taxon>
        <taxon>Kitasatosporales</taxon>
        <taxon>Streptomycetaceae</taxon>
        <taxon>Streptomyces</taxon>
    </lineage>
</organism>
<feature type="compositionally biased region" description="Pro residues" evidence="1">
    <location>
        <begin position="13"/>
        <end position="32"/>
    </location>
</feature>
<evidence type="ECO:0000313" key="3">
    <source>
        <dbReference type="Proteomes" id="UP000187151"/>
    </source>
</evidence>
<evidence type="ECO:0000313" key="2">
    <source>
        <dbReference type="EMBL" id="OLZ61179.1"/>
    </source>
</evidence>
<keyword evidence="3" id="KW-1185">Reference proteome</keyword>
<comment type="caution">
    <text evidence="2">The sequence shown here is derived from an EMBL/GenBank/DDBJ whole genome shotgun (WGS) entry which is preliminary data.</text>
</comment>
<protein>
    <submittedName>
        <fullName evidence="2">Uncharacterized protein</fullName>
    </submittedName>
</protein>
<evidence type="ECO:0000256" key="1">
    <source>
        <dbReference type="SAM" id="MobiDB-lite"/>
    </source>
</evidence>
<name>A0ABX3G040_9ACTN</name>
<dbReference type="RefSeq" id="WP_030852063.1">
    <property type="nucleotide sequence ID" value="NZ_MQUR01000068.1"/>
</dbReference>